<gene>
    <name evidence="9" type="ORF">HDK90DRAFT_106730</name>
</gene>
<evidence type="ECO:0000256" key="7">
    <source>
        <dbReference type="SAM" id="MobiDB-lite"/>
    </source>
</evidence>
<dbReference type="Gene3D" id="4.10.240.10">
    <property type="entry name" value="Zn(2)-C6 fungal-type DNA-binding domain"/>
    <property type="match status" value="1"/>
</dbReference>
<dbReference type="PANTHER" id="PTHR47540:SF2">
    <property type="entry name" value="ZN(II)2CYS6 TRANSCRIPTION FACTOR (EUROFUNG)"/>
    <property type="match status" value="1"/>
</dbReference>
<protein>
    <submittedName>
        <fullName evidence="9">Fungal-specific transcription factor domain-containing protein</fullName>
    </submittedName>
</protein>
<dbReference type="PANTHER" id="PTHR47540">
    <property type="entry name" value="THIAMINE REPRESSIBLE GENES REGULATORY PROTEIN THI5"/>
    <property type="match status" value="1"/>
</dbReference>
<accession>A0ABR1YAC2</accession>
<feature type="region of interest" description="Disordered" evidence="7">
    <location>
        <begin position="593"/>
        <end position="647"/>
    </location>
</feature>
<keyword evidence="10" id="KW-1185">Reference proteome</keyword>
<dbReference type="CDD" id="cd00067">
    <property type="entry name" value="GAL4"/>
    <property type="match status" value="1"/>
</dbReference>
<name>A0ABR1YAC2_9PEZI</name>
<dbReference type="Proteomes" id="UP001492380">
    <property type="component" value="Unassembled WGS sequence"/>
</dbReference>
<dbReference type="SMART" id="SM00066">
    <property type="entry name" value="GAL4"/>
    <property type="match status" value="1"/>
</dbReference>
<proteinExistence type="predicted"/>
<dbReference type="InterPro" id="IPR007219">
    <property type="entry name" value="XnlR_reg_dom"/>
</dbReference>
<keyword evidence="3" id="KW-0805">Transcription regulation</keyword>
<dbReference type="InterPro" id="IPR036864">
    <property type="entry name" value="Zn2-C6_fun-type_DNA-bd_sf"/>
</dbReference>
<dbReference type="EMBL" id="JBBWRZ010000013">
    <property type="protein sequence ID" value="KAK8223881.1"/>
    <property type="molecule type" value="Genomic_DNA"/>
</dbReference>
<feature type="compositionally biased region" description="Polar residues" evidence="7">
    <location>
        <begin position="617"/>
        <end position="636"/>
    </location>
</feature>
<dbReference type="SUPFAM" id="SSF57701">
    <property type="entry name" value="Zn2/Cys6 DNA-binding domain"/>
    <property type="match status" value="1"/>
</dbReference>
<evidence type="ECO:0000256" key="3">
    <source>
        <dbReference type="ARBA" id="ARBA00023015"/>
    </source>
</evidence>
<dbReference type="Pfam" id="PF00172">
    <property type="entry name" value="Zn_clus"/>
    <property type="match status" value="1"/>
</dbReference>
<dbReference type="InterPro" id="IPR001138">
    <property type="entry name" value="Zn2Cys6_DnaBD"/>
</dbReference>
<dbReference type="CDD" id="cd12148">
    <property type="entry name" value="fungal_TF_MHR"/>
    <property type="match status" value="1"/>
</dbReference>
<keyword evidence="6" id="KW-0539">Nucleus</keyword>
<evidence type="ECO:0000313" key="10">
    <source>
        <dbReference type="Proteomes" id="UP001492380"/>
    </source>
</evidence>
<evidence type="ECO:0000256" key="6">
    <source>
        <dbReference type="ARBA" id="ARBA00023242"/>
    </source>
</evidence>
<feature type="domain" description="Zn(2)-C6 fungal-type" evidence="8">
    <location>
        <begin position="32"/>
        <end position="61"/>
    </location>
</feature>
<comment type="caution">
    <text evidence="9">The sequence shown here is derived from an EMBL/GenBank/DDBJ whole genome shotgun (WGS) entry which is preliminary data.</text>
</comment>
<evidence type="ECO:0000259" key="8">
    <source>
        <dbReference type="PROSITE" id="PS50048"/>
    </source>
</evidence>
<evidence type="ECO:0000313" key="9">
    <source>
        <dbReference type="EMBL" id="KAK8223881.1"/>
    </source>
</evidence>
<evidence type="ECO:0000256" key="5">
    <source>
        <dbReference type="ARBA" id="ARBA00023163"/>
    </source>
</evidence>
<keyword evidence="5" id="KW-0804">Transcription</keyword>
<reference evidence="9 10" key="1">
    <citation type="submission" date="2024-04" db="EMBL/GenBank/DDBJ databases">
        <title>Phyllosticta paracitricarpa is synonymous to the EU quarantine fungus P. citricarpa based on phylogenomic analyses.</title>
        <authorList>
            <consortium name="Lawrence Berkeley National Laboratory"/>
            <person name="Van Ingen-Buijs V.A."/>
            <person name="Van Westerhoven A.C."/>
            <person name="Haridas S."/>
            <person name="Skiadas P."/>
            <person name="Martin F."/>
            <person name="Groenewald J.Z."/>
            <person name="Crous P.W."/>
            <person name="Seidl M.F."/>
        </authorList>
    </citation>
    <scope>NUCLEOTIDE SEQUENCE [LARGE SCALE GENOMIC DNA]</scope>
    <source>
        <strain evidence="9 10">CBS 123374</strain>
    </source>
</reference>
<sequence length="685" mass="75726">MSALSPPKRTSVDLCAVDIGTSRRKTRKVTRACDSCKSKKSRCSGTLPCETCADRGLHCVYNAAYARGKPPTPLPGAAGDSIEGPITERNSPEIDAAEIEGQYVDTTSGLTFLHRAYKRLSKLSANTIDVHPHLLGGIDSTQHITTAGDRPLLVDISRANSVSIPLDAHKILQDYFEHCVVTYCIFHHPTVVDWLSIATDNLSHGLPITQSIGNAKASILFTVMAIAERRKDKMKNTLNSSWNDENSLRRWDEYFHQAGLYLESQAGLPQLESVQARVVQVLYLLQTSRMNKAWYVLGNASQIIAALGIHRKQTRNRKGNVKPSNYIVSQCKRRVFWVAYILDAYLSVVLGRPRYFHDDDINQDLPDAIDDEYMTPAGPLNLQDEDDPQTHVDSVIAHAKLSKIIGTVSSEVYSVKTVPQRNRLAAATKAVDALHAWQASLPNHLRAIRPSSLIPVVRRQAMALKLAYCHAIIHATRPFLLGNQGEASGLSESIRKCTSAAKTALQLVDSMSSDPNVAHAFWWSAYATFCALAVVYVWEIQQSLLGHESSPEKEALLALAERCHSRLAQPADADSPARRYTIILEELRREARFQNERNSPRSAQVDPMANESGGAGQQTDVIETRQGQPQLSSTGATFGPAPPDPDALQQIFMEWQTTDWLDLDASAFEFLDDSTDSFDFNAVNT</sequence>
<keyword evidence="2" id="KW-0479">Metal-binding</keyword>
<dbReference type="Pfam" id="PF04082">
    <property type="entry name" value="Fungal_trans"/>
    <property type="match status" value="1"/>
</dbReference>
<keyword evidence="4" id="KW-0238">DNA-binding</keyword>
<evidence type="ECO:0000256" key="1">
    <source>
        <dbReference type="ARBA" id="ARBA00004123"/>
    </source>
</evidence>
<dbReference type="PROSITE" id="PS00463">
    <property type="entry name" value="ZN2_CY6_FUNGAL_1"/>
    <property type="match status" value="1"/>
</dbReference>
<organism evidence="9 10">
    <name type="scientific">Phyllosticta capitalensis</name>
    <dbReference type="NCBI Taxonomy" id="121624"/>
    <lineage>
        <taxon>Eukaryota</taxon>
        <taxon>Fungi</taxon>
        <taxon>Dikarya</taxon>
        <taxon>Ascomycota</taxon>
        <taxon>Pezizomycotina</taxon>
        <taxon>Dothideomycetes</taxon>
        <taxon>Dothideomycetes incertae sedis</taxon>
        <taxon>Botryosphaeriales</taxon>
        <taxon>Phyllostictaceae</taxon>
        <taxon>Phyllosticta</taxon>
    </lineage>
</organism>
<comment type="subcellular location">
    <subcellularLocation>
        <location evidence="1">Nucleus</location>
    </subcellularLocation>
</comment>
<evidence type="ECO:0000256" key="2">
    <source>
        <dbReference type="ARBA" id="ARBA00022723"/>
    </source>
</evidence>
<dbReference type="PROSITE" id="PS50048">
    <property type="entry name" value="ZN2_CY6_FUNGAL_2"/>
    <property type="match status" value="1"/>
</dbReference>
<dbReference type="SMART" id="SM00906">
    <property type="entry name" value="Fungal_trans"/>
    <property type="match status" value="1"/>
</dbReference>
<evidence type="ECO:0000256" key="4">
    <source>
        <dbReference type="ARBA" id="ARBA00023125"/>
    </source>
</evidence>
<dbReference type="InterPro" id="IPR051711">
    <property type="entry name" value="Stress_Response_Reg"/>
</dbReference>